<dbReference type="EC" id="2.5.1.39" evidence="9"/>
<evidence type="ECO:0000256" key="2">
    <source>
        <dbReference type="ARBA" id="ARBA00004141"/>
    </source>
</evidence>
<dbReference type="AlphaFoldDB" id="A0A6C0QQ91"/>
<feature type="transmembrane region" description="Helical" evidence="10">
    <location>
        <begin position="20"/>
        <end position="41"/>
    </location>
</feature>
<reference evidence="11 12" key="1">
    <citation type="journal article" date="2020" name="Int. J. Med. Microbiol.">
        <title>Discovery of Paenibacillus larvae ERIC V: Phenotypic and genomic comparison to genotypes ERIC I-IV reveal different inventories of virulence factors which correlate with epidemiological prevalences of American Foulbrood.</title>
        <authorList>
            <person name="Beims H."/>
            <person name="Bunk B."/>
            <person name="Erler S."/>
            <person name="Mohr K.I."/>
            <person name="Sproer C."/>
            <person name="Pradella S."/>
            <person name="Gunther G."/>
            <person name="Rohde M."/>
            <person name="von der Ohe W."/>
            <person name="Steinert M."/>
        </authorList>
    </citation>
    <scope>NUCLEOTIDE SEQUENCE [LARGE SCALE GENOMIC DNA]</scope>
    <source>
        <strain evidence="11">Eric_V</strain>
    </source>
</reference>
<comment type="cofactor">
    <cofactor evidence="1">
        <name>Mg(2+)</name>
        <dbReference type="ChEBI" id="CHEBI:18420"/>
    </cofactor>
</comment>
<dbReference type="PANTHER" id="PTHR11048:SF28">
    <property type="entry name" value="4-HYDROXYBENZOATE POLYPRENYLTRANSFERASE, MITOCHONDRIAL"/>
    <property type="match status" value="1"/>
</dbReference>
<keyword evidence="4" id="KW-0997">Cell inner membrane</keyword>
<evidence type="ECO:0000256" key="10">
    <source>
        <dbReference type="SAM" id="Phobius"/>
    </source>
</evidence>
<feature type="transmembrane region" description="Helical" evidence="10">
    <location>
        <begin position="139"/>
        <end position="159"/>
    </location>
</feature>
<dbReference type="CDD" id="cd13959">
    <property type="entry name" value="PT_UbiA_COQ2"/>
    <property type="match status" value="1"/>
</dbReference>
<proteinExistence type="inferred from homology"/>
<keyword evidence="4" id="KW-1003">Cell membrane</keyword>
<evidence type="ECO:0000256" key="4">
    <source>
        <dbReference type="ARBA" id="ARBA00022519"/>
    </source>
</evidence>
<dbReference type="FunFam" id="1.10.357.140:FF:000008">
    <property type="entry name" value="4-hydroxybenzoate octaprenyltransferase"/>
    <property type="match status" value="1"/>
</dbReference>
<evidence type="ECO:0000256" key="3">
    <source>
        <dbReference type="ARBA" id="ARBA00005985"/>
    </source>
</evidence>
<keyword evidence="5 11" id="KW-0808">Transferase</keyword>
<evidence type="ECO:0000256" key="8">
    <source>
        <dbReference type="ARBA" id="ARBA00023136"/>
    </source>
</evidence>
<dbReference type="GO" id="GO:0005886">
    <property type="term" value="C:plasma membrane"/>
    <property type="evidence" value="ECO:0007669"/>
    <property type="project" value="TreeGrafter"/>
</dbReference>
<keyword evidence="7 10" id="KW-1133">Transmembrane helix</keyword>
<sequence>MYMWKKFITFLEMIKFEHTLFALPFAFMGTLLGAIVETGALPTWWQIWWITVAMVGARTAAMSLNRLIDKNIDARNPRTAGRALPAGLISNLEVIIYIVASFGLLFWATYHLNVLSMKLLPIAVFFVVLYSYTKRFTWLCHFVLGITLGFAPLGGWVAVTGEMSAAALILFITVVFWSAGFDIVYACQDEEFDRKEGLHSIPSRFGIPKSLWIARILHVLTAVGLVSLFFITNLSWVYLIGILIAYVILFYEHKLVSPDDLSKLNQAFFTMNGILSTVVFVFTCMDLFVAGG</sequence>
<accession>A0A6C0QQ91</accession>
<organism evidence="11 12">
    <name type="scientific">Paenibacillus larvae subsp. larvae</name>
    <dbReference type="NCBI Taxonomy" id="147375"/>
    <lineage>
        <taxon>Bacteria</taxon>
        <taxon>Bacillati</taxon>
        <taxon>Bacillota</taxon>
        <taxon>Bacilli</taxon>
        <taxon>Bacillales</taxon>
        <taxon>Paenibacillaceae</taxon>
        <taxon>Paenibacillus</taxon>
    </lineage>
</organism>
<dbReference type="InterPro" id="IPR006371">
    <property type="entry name" value="Polyprenyltransferase_UbiA-li"/>
</dbReference>
<evidence type="ECO:0000256" key="7">
    <source>
        <dbReference type="ARBA" id="ARBA00022989"/>
    </source>
</evidence>
<dbReference type="Proteomes" id="UP000464330">
    <property type="component" value="Chromosome"/>
</dbReference>
<feature type="transmembrane region" description="Helical" evidence="10">
    <location>
        <begin position="88"/>
        <end position="108"/>
    </location>
</feature>
<keyword evidence="8 10" id="KW-0472">Membrane</keyword>
<dbReference type="NCBIfam" id="TIGR01475">
    <property type="entry name" value="ubiA_other"/>
    <property type="match status" value="1"/>
</dbReference>
<dbReference type="InterPro" id="IPR000537">
    <property type="entry name" value="UbiA_prenyltransferase"/>
</dbReference>
<dbReference type="FunFam" id="1.20.120.1780:FF:000001">
    <property type="entry name" value="4-hydroxybenzoate octaprenyltransferase"/>
    <property type="match status" value="1"/>
</dbReference>
<comment type="subcellular location">
    <subcellularLocation>
        <location evidence="2">Membrane</location>
        <topology evidence="2">Multi-pass membrane protein</topology>
    </subcellularLocation>
</comment>
<dbReference type="PANTHER" id="PTHR11048">
    <property type="entry name" value="PRENYLTRANSFERASES"/>
    <property type="match status" value="1"/>
</dbReference>
<dbReference type="InterPro" id="IPR039653">
    <property type="entry name" value="Prenyltransferase"/>
</dbReference>
<evidence type="ECO:0000256" key="5">
    <source>
        <dbReference type="ARBA" id="ARBA00022679"/>
    </source>
</evidence>
<name>A0A6C0QQ91_9BACL</name>
<protein>
    <recommendedName>
        <fullName evidence="9">4-hydroxybenzoate polyprenyltransferase</fullName>
        <ecNumber evidence="9">2.5.1.39</ecNumber>
    </recommendedName>
</protein>
<dbReference type="InterPro" id="IPR044878">
    <property type="entry name" value="UbiA_sf"/>
</dbReference>
<evidence type="ECO:0000313" key="11">
    <source>
        <dbReference type="EMBL" id="QHZ50852.1"/>
    </source>
</evidence>
<dbReference type="Pfam" id="PF01040">
    <property type="entry name" value="UbiA"/>
    <property type="match status" value="1"/>
</dbReference>
<dbReference type="EMBL" id="CP019717">
    <property type="protein sequence ID" value="QHZ50852.1"/>
    <property type="molecule type" value="Genomic_DNA"/>
</dbReference>
<feature type="transmembrane region" description="Helical" evidence="10">
    <location>
        <begin position="47"/>
        <end position="68"/>
    </location>
</feature>
<evidence type="ECO:0000256" key="1">
    <source>
        <dbReference type="ARBA" id="ARBA00001946"/>
    </source>
</evidence>
<comment type="similarity">
    <text evidence="3">Belongs to the UbiA prenyltransferase family.</text>
</comment>
<evidence type="ECO:0000313" key="12">
    <source>
        <dbReference type="Proteomes" id="UP000464330"/>
    </source>
</evidence>
<evidence type="ECO:0000256" key="6">
    <source>
        <dbReference type="ARBA" id="ARBA00022692"/>
    </source>
</evidence>
<feature type="transmembrane region" description="Helical" evidence="10">
    <location>
        <begin position="268"/>
        <end position="290"/>
    </location>
</feature>
<gene>
    <name evidence="11" type="ORF">ERICV_01697</name>
</gene>
<feature type="transmembrane region" description="Helical" evidence="10">
    <location>
        <begin position="165"/>
        <end position="185"/>
    </location>
</feature>
<dbReference type="Gene3D" id="1.20.120.1780">
    <property type="entry name" value="UbiA prenyltransferase"/>
    <property type="match status" value="1"/>
</dbReference>
<dbReference type="Gene3D" id="1.10.357.140">
    <property type="entry name" value="UbiA prenyltransferase"/>
    <property type="match status" value="1"/>
</dbReference>
<dbReference type="GO" id="GO:0008412">
    <property type="term" value="F:4-hydroxybenzoate polyprenyltransferase activity"/>
    <property type="evidence" value="ECO:0007669"/>
    <property type="project" value="UniProtKB-EC"/>
</dbReference>
<evidence type="ECO:0000256" key="9">
    <source>
        <dbReference type="ARBA" id="ARBA00034524"/>
    </source>
</evidence>
<keyword evidence="6 10" id="KW-0812">Transmembrane</keyword>
<dbReference type="GO" id="GO:0006744">
    <property type="term" value="P:ubiquinone biosynthetic process"/>
    <property type="evidence" value="ECO:0007669"/>
    <property type="project" value="TreeGrafter"/>
</dbReference>
<feature type="transmembrane region" description="Helical" evidence="10">
    <location>
        <begin position="114"/>
        <end position="132"/>
    </location>
</feature>